<feature type="compositionally biased region" description="Basic and acidic residues" evidence="1">
    <location>
        <begin position="107"/>
        <end position="116"/>
    </location>
</feature>
<dbReference type="EMBL" id="JASSZA010000002">
    <property type="protein sequence ID" value="KAK2118149.1"/>
    <property type="molecule type" value="Genomic_DNA"/>
</dbReference>
<feature type="region of interest" description="Disordered" evidence="1">
    <location>
        <begin position="107"/>
        <end position="126"/>
    </location>
</feature>
<comment type="caution">
    <text evidence="2">The sequence shown here is derived from an EMBL/GenBank/DDBJ whole genome shotgun (WGS) entry which is preliminary data.</text>
</comment>
<dbReference type="Proteomes" id="UP001266305">
    <property type="component" value="Unassembled WGS sequence"/>
</dbReference>
<reference evidence="2 3" key="1">
    <citation type="submission" date="2023-05" db="EMBL/GenBank/DDBJ databases">
        <title>B98-5 Cell Line De Novo Hybrid Assembly: An Optical Mapping Approach.</title>
        <authorList>
            <person name="Kananen K."/>
            <person name="Auerbach J.A."/>
            <person name="Kautto E."/>
            <person name="Blachly J.S."/>
        </authorList>
    </citation>
    <scope>NUCLEOTIDE SEQUENCE [LARGE SCALE GENOMIC DNA]</scope>
    <source>
        <strain evidence="2">B95-8</strain>
        <tissue evidence="2">Cell line</tissue>
    </source>
</reference>
<proteinExistence type="predicted"/>
<evidence type="ECO:0000313" key="2">
    <source>
        <dbReference type="EMBL" id="KAK2118149.1"/>
    </source>
</evidence>
<protein>
    <submittedName>
        <fullName evidence="2">Uncharacterized protein</fullName>
    </submittedName>
</protein>
<evidence type="ECO:0000256" key="1">
    <source>
        <dbReference type="SAM" id="MobiDB-lite"/>
    </source>
</evidence>
<sequence length="126" mass="14475">MKKPVDWREDTNRRCMREGSCGKRGKTLRLEGDSQKENPFLHWETTDSRCRSIGKSVQPPNRIPSEQWGDWSGPGACVHELYFPTQIPRQADDPKLSAGDEKFILETDSDKVREDPELSLFTDPRA</sequence>
<accession>A0ABQ9WAT0</accession>
<organism evidence="2 3">
    <name type="scientific">Saguinus oedipus</name>
    <name type="common">Cotton-top tamarin</name>
    <name type="synonym">Oedipomidas oedipus</name>
    <dbReference type="NCBI Taxonomy" id="9490"/>
    <lineage>
        <taxon>Eukaryota</taxon>
        <taxon>Metazoa</taxon>
        <taxon>Chordata</taxon>
        <taxon>Craniata</taxon>
        <taxon>Vertebrata</taxon>
        <taxon>Euteleostomi</taxon>
        <taxon>Mammalia</taxon>
        <taxon>Eutheria</taxon>
        <taxon>Euarchontoglires</taxon>
        <taxon>Primates</taxon>
        <taxon>Haplorrhini</taxon>
        <taxon>Platyrrhini</taxon>
        <taxon>Cebidae</taxon>
        <taxon>Callitrichinae</taxon>
        <taxon>Saguinus</taxon>
    </lineage>
</organism>
<gene>
    <name evidence="2" type="ORF">P7K49_005036</name>
</gene>
<evidence type="ECO:0000313" key="3">
    <source>
        <dbReference type="Proteomes" id="UP001266305"/>
    </source>
</evidence>
<name>A0ABQ9WAT0_SAGOE</name>
<feature type="non-terminal residue" evidence="2">
    <location>
        <position position="126"/>
    </location>
</feature>
<keyword evidence="3" id="KW-1185">Reference proteome</keyword>